<protein>
    <submittedName>
        <fullName evidence="2">AAA family ATPase</fullName>
    </submittedName>
</protein>
<feature type="non-terminal residue" evidence="2">
    <location>
        <position position="1"/>
    </location>
</feature>
<gene>
    <name evidence="2" type="ORF">ACFQ4O_18220</name>
</gene>
<evidence type="ECO:0000313" key="2">
    <source>
        <dbReference type="EMBL" id="MFD1333946.1"/>
    </source>
</evidence>
<dbReference type="EMBL" id="JBHTMX010000446">
    <property type="protein sequence ID" value="MFD1333946.1"/>
    <property type="molecule type" value="Genomic_DNA"/>
</dbReference>
<evidence type="ECO:0000259" key="1">
    <source>
        <dbReference type="Pfam" id="PF17863"/>
    </source>
</evidence>
<keyword evidence="3" id="KW-1185">Reference proteome</keyword>
<dbReference type="Pfam" id="PF17863">
    <property type="entry name" value="AAA_lid_2"/>
    <property type="match status" value="1"/>
</dbReference>
<dbReference type="InterPro" id="IPR041628">
    <property type="entry name" value="ChlI/MoxR_AAA_lid"/>
</dbReference>
<sequence>EGRDHAIPDDVAELAADALAHRLVLTWRAAADGRAARDLVPMLLDAVRPL</sequence>
<accession>A0ABW3ZCK0</accession>
<reference evidence="3" key="1">
    <citation type="journal article" date="2019" name="Int. J. Syst. Evol. Microbiol.">
        <title>The Global Catalogue of Microorganisms (GCM) 10K type strain sequencing project: providing services to taxonomists for standard genome sequencing and annotation.</title>
        <authorList>
            <consortium name="The Broad Institute Genomics Platform"/>
            <consortium name="The Broad Institute Genome Sequencing Center for Infectious Disease"/>
            <person name="Wu L."/>
            <person name="Ma J."/>
        </authorList>
    </citation>
    <scope>NUCLEOTIDE SEQUENCE [LARGE SCALE GENOMIC DNA]</scope>
    <source>
        <strain evidence="3">CCUG 61696</strain>
    </source>
</reference>
<name>A0ABW3ZCK0_9HYPH</name>
<comment type="caution">
    <text evidence="2">The sequence shown here is derived from an EMBL/GenBank/DDBJ whole genome shotgun (WGS) entry which is preliminary data.</text>
</comment>
<evidence type="ECO:0000313" key="3">
    <source>
        <dbReference type="Proteomes" id="UP001597171"/>
    </source>
</evidence>
<organism evidence="2 3">
    <name type="scientific">Methylopila musalis</name>
    <dbReference type="NCBI Taxonomy" id="1134781"/>
    <lineage>
        <taxon>Bacteria</taxon>
        <taxon>Pseudomonadati</taxon>
        <taxon>Pseudomonadota</taxon>
        <taxon>Alphaproteobacteria</taxon>
        <taxon>Hyphomicrobiales</taxon>
        <taxon>Methylopilaceae</taxon>
        <taxon>Methylopila</taxon>
    </lineage>
</organism>
<dbReference type="Gene3D" id="1.10.8.80">
    <property type="entry name" value="Magnesium chelatase subunit I, C-Terminal domain"/>
    <property type="match status" value="1"/>
</dbReference>
<proteinExistence type="predicted"/>
<dbReference type="Proteomes" id="UP001597171">
    <property type="component" value="Unassembled WGS sequence"/>
</dbReference>
<feature type="domain" description="ChlI/MoxR AAA lid" evidence="1">
    <location>
        <begin position="1"/>
        <end position="40"/>
    </location>
</feature>